<evidence type="ECO:0000313" key="8">
    <source>
        <dbReference type="EMBL" id="SOE64687.1"/>
    </source>
</evidence>
<dbReference type="CDD" id="cd03230">
    <property type="entry name" value="ABC_DR_subfamily_A"/>
    <property type="match status" value="1"/>
</dbReference>
<accession>A0A2C8ZIP1</accession>
<dbReference type="SMART" id="SM00382">
    <property type="entry name" value="AAA"/>
    <property type="match status" value="1"/>
</dbReference>
<keyword evidence="2" id="KW-0813">Transport</keyword>
<dbReference type="GO" id="GO:0005886">
    <property type="term" value="C:plasma membrane"/>
    <property type="evidence" value="ECO:0007669"/>
    <property type="project" value="UniProtKB-SubCell"/>
</dbReference>
<dbReference type="InterPro" id="IPR003593">
    <property type="entry name" value="AAA+_ATPase"/>
</dbReference>
<dbReference type="InterPro" id="IPR027417">
    <property type="entry name" value="P-loop_NTPase"/>
</dbReference>
<dbReference type="GO" id="GO:0016887">
    <property type="term" value="F:ATP hydrolysis activity"/>
    <property type="evidence" value="ECO:0007669"/>
    <property type="project" value="InterPro"/>
</dbReference>
<protein>
    <submittedName>
        <fullName evidence="8">ABC-2 type transport system ATP-binding protein</fullName>
    </submittedName>
</protein>
<keyword evidence="4 8" id="KW-0067">ATP-binding</keyword>
<proteinExistence type="predicted"/>
<evidence type="ECO:0000256" key="5">
    <source>
        <dbReference type="ARBA" id="ARBA00023251"/>
    </source>
</evidence>
<evidence type="ECO:0000256" key="1">
    <source>
        <dbReference type="ARBA" id="ARBA00004202"/>
    </source>
</evidence>
<comment type="subcellular location">
    <subcellularLocation>
        <location evidence="1">Cell membrane</location>
        <topology evidence="1">Peripheral membrane protein</topology>
    </subcellularLocation>
</comment>
<feature type="region of interest" description="Disordered" evidence="6">
    <location>
        <begin position="1"/>
        <end position="273"/>
    </location>
</feature>
<dbReference type="PANTHER" id="PTHR42711">
    <property type="entry name" value="ABC TRANSPORTER ATP-BINDING PROTEIN"/>
    <property type="match status" value="1"/>
</dbReference>
<evidence type="ECO:0000259" key="7">
    <source>
        <dbReference type="PROSITE" id="PS50893"/>
    </source>
</evidence>
<feature type="compositionally biased region" description="Low complexity" evidence="6">
    <location>
        <begin position="13"/>
        <end position="24"/>
    </location>
</feature>
<gene>
    <name evidence="8" type="ORF">SAMN06296378_1428</name>
</gene>
<evidence type="ECO:0000256" key="4">
    <source>
        <dbReference type="ARBA" id="ARBA00022840"/>
    </source>
</evidence>
<dbReference type="SUPFAM" id="SSF52540">
    <property type="entry name" value="P-loop containing nucleoside triphosphate hydrolases"/>
    <property type="match status" value="1"/>
</dbReference>
<dbReference type="InterPro" id="IPR003439">
    <property type="entry name" value="ABC_transporter-like_ATP-bd"/>
</dbReference>
<dbReference type="PROSITE" id="PS50893">
    <property type="entry name" value="ABC_TRANSPORTER_2"/>
    <property type="match status" value="1"/>
</dbReference>
<feature type="compositionally biased region" description="Low complexity" evidence="6">
    <location>
        <begin position="34"/>
        <end position="50"/>
    </location>
</feature>
<organism evidence="8 9">
    <name type="scientific">Salinibacterium xinjiangense</name>
    <dbReference type="NCBI Taxonomy" id="386302"/>
    <lineage>
        <taxon>Bacteria</taxon>
        <taxon>Bacillati</taxon>
        <taxon>Actinomycetota</taxon>
        <taxon>Actinomycetes</taxon>
        <taxon>Micrococcales</taxon>
        <taxon>Microbacteriaceae</taxon>
        <taxon>Salinibacterium</taxon>
    </lineage>
</organism>
<dbReference type="Proteomes" id="UP000219440">
    <property type="component" value="Unassembled WGS sequence"/>
</dbReference>
<keyword evidence="9" id="KW-1185">Reference proteome</keyword>
<feature type="domain" description="ABC transporter" evidence="7">
    <location>
        <begin position="370"/>
        <end position="600"/>
    </location>
</feature>
<evidence type="ECO:0000256" key="6">
    <source>
        <dbReference type="SAM" id="MobiDB-lite"/>
    </source>
</evidence>
<evidence type="ECO:0000256" key="3">
    <source>
        <dbReference type="ARBA" id="ARBA00022741"/>
    </source>
</evidence>
<dbReference type="EMBL" id="OCST01000003">
    <property type="protein sequence ID" value="SOE64687.1"/>
    <property type="molecule type" value="Genomic_DNA"/>
</dbReference>
<keyword evidence="3" id="KW-0547">Nucleotide-binding</keyword>
<feature type="compositionally biased region" description="Basic and acidic residues" evidence="6">
    <location>
        <begin position="221"/>
        <end position="255"/>
    </location>
</feature>
<keyword evidence="5" id="KW-0046">Antibiotic resistance</keyword>
<dbReference type="Gene3D" id="3.40.50.300">
    <property type="entry name" value="P-loop containing nucleotide triphosphate hydrolases"/>
    <property type="match status" value="1"/>
</dbReference>
<evidence type="ECO:0000256" key="2">
    <source>
        <dbReference type="ARBA" id="ARBA00022448"/>
    </source>
</evidence>
<evidence type="ECO:0000313" key="9">
    <source>
        <dbReference type="Proteomes" id="UP000219440"/>
    </source>
</evidence>
<dbReference type="Pfam" id="PF00005">
    <property type="entry name" value="ABC_tran"/>
    <property type="match status" value="1"/>
</dbReference>
<dbReference type="GO" id="GO:0046677">
    <property type="term" value="P:response to antibiotic"/>
    <property type="evidence" value="ECO:0007669"/>
    <property type="project" value="UniProtKB-KW"/>
</dbReference>
<dbReference type="GO" id="GO:0005524">
    <property type="term" value="F:ATP binding"/>
    <property type="evidence" value="ECO:0007669"/>
    <property type="project" value="UniProtKB-KW"/>
</dbReference>
<reference evidence="8 9" key="1">
    <citation type="submission" date="2017-09" db="EMBL/GenBank/DDBJ databases">
        <authorList>
            <person name="Ehlers B."/>
            <person name="Leendertz F.H."/>
        </authorList>
    </citation>
    <scope>NUCLEOTIDE SEQUENCE [LARGE SCALE GENOMIC DNA]</scope>
    <source>
        <strain evidence="8 9">CGMCC 1.05381</strain>
    </source>
</reference>
<dbReference type="AlphaFoldDB" id="A0A2C8ZIP1"/>
<dbReference type="PANTHER" id="PTHR42711:SF19">
    <property type="entry name" value="DOXORUBICIN RESISTANCE ATP-BINDING PROTEIN DRRA"/>
    <property type="match status" value="1"/>
</dbReference>
<feature type="compositionally biased region" description="Low complexity" evidence="6">
    <location>
        <begin position="63"/>
        <end position="166"/>
    </location>
</feature>
<sequence length="618" mass="64000">MAPDAGTGDAQVTPRSVRATATPTPATPRPATPRKPSAKSVAVSKIAADATATPAGKNPPTPRTTAPRSTTPASKRPAAPKTAAPKAAASKTAAPKAAASKTAAPKASAPESAAPKTAAPRKAPAARKPVSATPAPGALAPDAPAVEASAPEALAPEALAPTAPIADETAAEVPVVDDRDPEISGSEIPDPEIPDPEMPLIHEPITDVLVIDEPVIDESDTDKPVTDKPVTDKPVTREPATRDTGTDELHAHEPSEQPAESIGDTLRTNEGPSATQAVLANASAWARRVGSASQARVTELRALLAAARVTRASKVAEAQAIAELARTSEDPDVETPAYSSTRTQVKIPENTSVEPSVEASAHTRKHDVVLSVTGLSKRFDDTIAVASIDLEVGAGDFYGIVGPNGAGKTTTLSMITGLLRPDSGSVIVHGTDVWSDPVAAKRHMGVLPDRLRLFDRLTGAQLLYYSGILRGLDAAVVRKRSADLAQAFGLEESMGRLVTDYSAGMTKKIALAAAMIHSPRMLVLDEPFESVDPVSAATVTEILKNYAAAGGTVVLSSHSMDMVQRMCDHVAVVVNGQILADGTIDEVRGGKSLEARFIELAGGVEVSEGLQWLHSFSN</sequence>
<name>A0A2C8ZIP1_9MICO</name>
<dbReference type="InterPro" id="IPR050763">
    <property type="entry name" value="ABC_transporter_ATP-binding"/>
</dbReference>